<protein>
    <recommendedName>
        <fullName evidence="2">DUF4234 domain-containing protein</fullName>
    </recommendedName>
</protein>
<feature type="domain" description="DUF4234" evidence="2">
    <location>
        <begin position="48"/>
        <end position="148"/>
    </location>
</feature>
<keyword evidence="1" id="KW-0472">Membrane</keyword>
<keyword evidence="1" id="KW-0812">Transmembrane</keyword>
<dbReference type="RefSeq" id="WP_343995867.1">
    <property type="nucleotide sequence ID" value="NZ_BAAALG010000012.1"/>
</dbReference>
<evidence type="ECO:0000313" key="3">
    <source>
        <dbReference type="EMBL" id="GAA1109451.1"/>
    </source>
</evidence>
<reference evidence="4" key="1">
    <citation type="journal article" date="2019" name="Int. J. Syst. Evol. Microbiol.">
        <title>The Global Catalogue of Microorganisms (GCM) 10K type strain sequencing project: providing services to taxonomists for standard genome sequencing and annotation.</title>
        <authorList>
            <consortium name="The Broad Institute Genomics Platform"/>
            <consortium name="The Broad Institute Genome Sequencing Center for Infectious Disease"/>
            <person name="Wu L."/>
            <person name="Ma J."/>
        </authorList>
    </citation>
    <scope>NUCLEOTIDE SEQUENCE [LARGE SCALE GENOMIC DNA]</scope>
    <source>
        <strain evidence="4">JCM 13008</strain>
    </source>
</reference>
<keyword evidence="1" id="KW-1133">Transmembrane helix</keyword>
<keyword evidence="4" id="KW-1185">Reference proteome</keyword>
<evidence type="ECO:0000259" key="2">
    <source>
        <dbReference type="Pfam" id="PF14018"/>
    </source>
</evidence>
<dbReference type="Proteomes" id="UP001501581">
    <property type="component" value="Unassembled WGS sequence"/>
</dbReference>
<comment type="caution">
    <text evidence="3">The sequence shown here is derived from an EMBL/GenBank/DDBJ whole genome shotgun (WGS) entry which is preliminary data.</text>
</comment>
<dbReference type="EMBL" id="BAAALG010000012">
    <property type="protein sequence ID" value="GAA1109451.1"/>
    <property type="molecule type" value="Genomic_DNA"/>
</dbReference>
<dbReference type="InterPro" id="IPR025328">
    <property type="entry name" value="DUF4234"/>
</dbReference>
<organism evidence="3 4">
    <name type="scientific">Nocardioides dubius</name>
    <dbReference type="NCBI Taxonomy" id="317019"/>
    <lineage>
        <taxon>Bacteria</taxon>
        <taxon>Bacillati</taxon>
        <taxon>Actinomycetota</taxon>
        <taxon>Actinomycetes</taxon>
        <taxon>Propionibacteriales</taxon>
        <taxon>Nocardioidaceae</taxon>
        <taxon>Nocardioides</taxon>
    </lineage>
</organism>
<evidence type="ECO:0000313" key="4">
    <source>
        <dbReference type="Proteomes" id="UP001501581"/>
    </source>
</evidence>
<feature type="transmembrane region" description="Helical" evidence="1">
    <location>
        <begin position="82"/>
        <end position="103"/>
    </location>
</feature>
<feature type="transmembrane region" description="Helical" evidence="1">
    <location>
        <begin position="124"/>
        <end position="141"/>
    </location>
</feature>
<gene>
    <name evidence="3" type="ORF">GCM10009668_32270</name>
</gene>
<feature type="transmembrane region" description="Helical" evidence="1">
    <location>
        <begin position="52"/>
        <end position="70"/>
    </location>
</feature>
<proteinExistence type="predicted"/>
<sequence length="158" mass="17387">MTDPTQQPPAWQPQEGAPMSAYPVDPNAQYAPVQPYQQPGTGELGQIRGTGVAILLFIVTLGFYSLYWYYKVHEEMKRHSGQGIGGGVALLLGFFVGFVMVFLTPAEIGNLRERRGLEKKVSGLTGLWNLLPLIGSIVWFVKTNGAINDYWRSQGAQG</sequence>
<evidence type="ECO:0000256" key="1">
    <source>
        <dbReference type="SAM" id="Phobius"/>
    </source>
</evidence>
<accession>A0ABP4EMN9</accession>
<dbReference type="Pfam" id="PF14018">
    <property type="entry name" value="DUF4234"/>
    <property type="match status" value="1"/>
</dbReference>
<name>A0ABP4EMN9_9ACTN</name>